<dbReference type="GO" id="GO:0030435">
    <property type="term" value="P:sporulation resulting in formation of a cellular spore"/>
    <property type="evidence" value="ECO:0007669"/>
    <property type="project" value="UniProtKB-KW"/>
</dbReference>
<reference evidence="12" key="1">
    <citation type="submission" date="2012-11" db="EMBL/GenBank/DDBJ databases">
        <title>Pesticidal proteins from microbes.</title>
        <authorList>
            <person name="Sampson K.S."/>
        </authorList>
    </citation>
    <scope>NUCLEOTIDE SEQUENCE</scope>
    <source>
        <strain evidence="12">ARP052</strain>
    </source>
</reference>
<dbReference type="AlphaFoldDB" id="U5KRW3"/>
<dbReference type="Pfam" id="PF00555">
    <property type="entry name" value="Endotoxin_M"/>
    <property type="match status" value="1"/>
</dbReference>
<keyword evidence="2" id="KW-0800">Toxin</keyword>
<dbReference type="GO" id="GO:0005102">
    <property type="term" value="F:signaling receptor binding"/>
    <property type="evidence" value="ECO:0007669"/>
    <property type="project" value="InterPro"/>
</dbReference>
<feature type="domain" description="Pesticidal crystal protein" evidence="8">
    <location>
        <begin position="523"/>
        <end position="666"/>
    </location>
</feature>
<evidence type="ECO:0000256" key="2">
    <source>
        <dbReference type="ARBA" id="ARBA00022656"/>
    </source>
</evidence>
<keyword evidence="6" id="KW-1133">Transmembrane helix</keyword>
<dbReference type="Gene3D" id="2.100.10.10">
    <property type="entry name" value="Pesticidal crystal protein, central domain"/>
    <property type="match status" value="1"/>
</dbReference>
<keyword evidence="6" id="KW-0812">Transmembrane</keyword>
<dbReference type="GO" id="GO:0090729">
    <property type="term" value="F:toxin activity"/>
    <property type="evidence" value="ECO:0007669"/>
    <property type="project" value="UniProtKB-KW"/>
</dbReference>
<dbReference type="EMBL" id="KC156657">
    <property type="protein sequence ID" value="AGU13822.1"/>
    <property type="molecule type" value="Genomic_DNA"/>
</dbReference>
<evidence type="ECO:0000259" key="11">
    <source>
        <dbReference type="Pfam" id="PF21463"/>
    </source>
</evidence>
<dbReference type="InterPro" id="IPR005639">
    <property type="entry name" value="Pest_crys_dom_I"/>
</dbReference>
<dbReference type="Gene3D" id="1.20.190.10">
    <property type="entry name" value="Pesticidal crystal protein, N-terminal domain"/>
    <property type="match status" value="1"/>
</dbReference>
<keyword evidence="3" id="KW-0749">Sporulation</keyword>
<dbReference type="PANTHER" id="PTHR37003">
    <property type="entry name" value="ENDOTOXIN_N DOMAIN-CONTAINING PROTEIN-RELATED"/>
    <property type="match status" value="1"/>
</dbReference>
<evidence type="ECO:0000259" key="9">
    <source>
        <dbReference type="Pfam" id="PF03945"/>
    </source>
</evidence>
<evidence type="ECO:0000256" key="4">
    <source>
        <dbReference type="ARBA" id="ARBA00023026"/>
    </source>
</evidence>
<organism evidence="12">
    <name type="scientific">Bacillus thuringiensis</name>
    <dbReference type="NCBI Taxonomy" id="1428"/>
    <lineage>
        <taxon>Bacteria</taxon>
        <taxon>Bacillati</taxon>
        <taxon>Bacillota</taxon>
        <taxon>Bacilli</taxon>
        <taxon>Bacillales</taxon>
        <taxon>Bacillaceae</taxon>
        <taxon>Bacillus</taxon>
        <taxon>Bacillus cereus group</taxon>
    </lineage>
</organism>
<dbReference type="InterPro" id="IPR041587">
    <property type="entry name" value="Cry_V"/>
</dbReference>
<feature type="domain" description="Pesticidal crystal protein" evidence="9">
    <location>
        <begin position="86"/>
        <end position="298"/>
    </location>
</feature>
<dbReference type="Pfam" id="PF03944">
    <property type="entry name" value="Endotoxin_C"/>
    <property type="match status" value="1"/>
</dbReference>
<dbReference type="Pfam" id="PF17997">
    <property type="entry name" value="Cry1Ac_D5"/>
    <property type="match status" value="2"/>
</dbReference>
<dbReference type="Gene3D" id="2.60.120.260">
    <property type="entry name" value="Galactose-binding domain-like"/>
    <property type="match status" value="2"/>
</dbReference>
<keyword evidence="6" id="KW-0472">Membrane</keyword>
<dbReference type="CDD" id="cd04085">
    <property type="entry name" value="delta_endotoxin_C"/>
    <property type="match status" value="1"/>
</dbReference>
<dbReference type="Pfam" id="PF21463">
    <property type="entry name" value="Cry1Ac_dom-VII"/>
    <property type="match status" value="1"/>
</dbReference>
<dbReference type="InterPro" id="IPR038979">
    <property type="entry name" value="Pest_crys"/>
</dbReference>
<dbReference type="InterPro" id="IPR005638">
    <property type="entry name" value="Pest_crys_dom-III"/>
</dbReference>
<evidence type="ECO:0000259" key="10">
    <source>
        <dbReference type="Pfam" id="PF17997"/>
    </source>
</evidence>
<dbReference type="InterPro" id="IPR048645">
    <property type="entry name" value="Cry1Ac-like_dom-VII"/>
</dbReference>
<sequence>MYQNYNYNYKEYEILGIGGRDYQPRYPLAQAPNAELQQMSYKDWMNRCAGVESGELFDADAVKTMLLIGTGISWAILGVAFPPLSVAVGILNVMISYLWPSQATEDQFSWKQMMSATEQLINQAINPIIKSKAIDALRDLHSSLRDYNQALCNLQTNLDSPDVERYKEVVRREFNDANDKAKSTIINLESDGFQIQFLSSYAQAANIHLLLLKDVKQYGEIWGLTALEVEQYFDNPPSKPGNPGMIQLIEIYTDYCINWYNRGLQQQAETYYWNGFNDFRRTMTIVVLDIVALWPTYNPINYPKPVKAQLTRTVYTPTFGQHIASSKVLFDELELSLVTPPQLFTFLDAVTFYRRDDELTQYAGIMQTLRYTSSLSLFQTIQGQRTDLVDNIRIYSGVLDEVWKTASVVGELDNTSSMNIQTFSFYLLSNPENPVTIGHVYSSNTTAATYGFPCVATNISCIGEPCTPCSISQPLESICNIPNKASHLLVSVTANVQNHIRLASYGWNHLSADANNLLDAEKITQIPAVKGVRMLSNVSVVKGPGSTGGDLVKMSNGDGVFSISITSSATNERVSGYAIRLRYASNADTNFQIFMATKGQPMIVSDQIIPSTSFDNSLTYQAFDYYTLSEFELKTLPEVKQDTFFDFFKRGAGDILIDKIEFIPIEGSLEEYKANQALEKARKAVNTLFTSDAKTVLKLNVTDYAVDQAANLVECVSEEFHAQEKMILLDQVKVAKRLSQTRNLLNYGDFESPDWSGENGWKTNHHVHVASDNPIFKGRYLHMPGVTNSQFSNNVYPTYAYQKVDESKLKSYTRYLVRGFVGNSKDLELLVERYGKDVHVEMDVPNDIRYSLPMNECGGFDRCKPELYQGRPLHTCTCKDTTSVHTDCQYQNKVNRTSVDVYTNGSPSRNMYADGFHSHKSCGCKNNDMYPNGTDSHKSCRCKDPHVFTYHIDTGCVDQEENLGLWFALKIASENGVANIDNLEIIEAQPLTGEALARVKKREQKWKKEVAKKRLETKRAVQAAQGAIQLLFTNAQYNRLQFETLFPQIVRAEKLVEQIPYVYHPFLSEALLAVPGMNFDIVQQLSALVDRARGLYDLRNLVQNGTFSSGTGSWHVSEGVTTHPEGNTSVLVLSEWNHEASQQLRIDPDRGYVLRVTARKEGAGKGTVTMNDCADYTETLTFTSCDYNTIGTQTMPGSTLSGFVTKTLEIFLDTDRIRIAIGETEGTFKIESVELICMEQMENHLYEMAGNLEEEMQALEGSVAKFE</sequence>
<evidence type="ECO:0000256" key="3">
    <source>
        <dbReference type="ARBA" id="ARBA00022969"/>
    </source>
</evidence>
<dbReference type="InterPro" id="IPR036399">
    <property type="entry name" value="Pest_cryst_cen_dom_sf"/>
</dbReference>
<dbReference type="SUPFAM" id="SSF49785">
    <property type="entry name" value="Galactose-binding domain-like"/>
    <property type="match status" value="1"/>
</dbReference>
<name>U5KRW3_BACTU</name>
<feature type="domain" description="Pesticidal crystal protein Cry" evidence="10">
    <location>
        <begin position="746"/>
        <end position="864"/>
    </location>
</feature>
<feature type="transmembrane region" description="Helical" evidence="6">
    <location>
        <begin position="72"/>
        <end position="99"/>
    </location>
</feature>
<evidence type="ECO:0000256" key="6">
    <source>
        <dbReference type="SAM" id="Phobius"/>
    </source>
</evidence>
<dbReference type="InterPro" id="IPR036716">
    <property type="entry name" value="Pest_crys_N_sf"/>
</dbReference>
<dbReference type="Pfam" id="PF03945">
    <property type="entry name" value="Endotoxin_N"/>
    <property type="match status" value="1"/>
</dbReference>
<keyword evidence="4" id="KW-0843">Virulence</keyword>
<evidence type="ECO:0000259" key="8">
    <source>
        <dbReference type="Pfam" id="PF03944"/>
    </source>
</evidence>
<evidence type="ECO:0000256" key="5">
    <source>
        <dbReference type="ARBA" id="ARBA00029653"/>
    </source>
</evidence>
<dbReference type="SUPFAM" id="SSF56849">
    <property type="entry name" value="delta-Endotoxin (insectocide), N-terminal domain"/>
    <property type="match status" value="1"/>
</dbReference>
<accession>U5KRW3</accession>
<evidence type="ECO:0000313" key="12">
    <source>
        <dbReference type="EMBL" id="AGU13822.1"/>
    </source>
</evidence>
<protein>
    <recommendedName>
        <fullName evidence="5">Crystaline entomocidal protoxin</fullName>
    </recommendedName>
</protein>
<feature type="domain" description="Pesticidal crystal protein Cry" evidence="10">
    <location>
        <begin position="910"/>
        <end position="987"/>
    </location>
</feature>
<proteinExistence type="inferred from homology"/>
<dbReference type="SUPFAM" id="SSF51096">
    <property type="entry name" value="delta-Endotoxin (insectocide), middle domain"/>
    <property type="match status" value="1"/>
</dbReference>
<dbReference type="InterPro" id="IPR008979">
    <property type="entry name" value="Galactose-bd-like_sf"/>
</dbReference>
<dbReference type="GO" id="GO:0001907">
    <property type="term" value="P:symbiont-mediated killing of host cell"/>
    <property type="evidence" value="ECO:0007669"/>
    <property type="project" value="InterPro"/>
</dbReference>
<evidence type="ECO:0000256" key="1">
    <source>
        <dbReference type="ARBA" id="ARBA00007819"/>
    </source>
</evidence>
<feature type="domain" description="Cry1Ac-like" evidence="11">
    <location>
        <begin position="1107"/>
        <end position="1184"/>
    </location>
</feature>
<dbReference type="InterPro" id="IPR001178">
    <property type="entry name" value="Pest_cryst_dom_II"/>
</dbReference>
<dbReference type="PANTHER" id="PTHR37003:SF2">
    <property type="entry name" value="PESTICIDAL CRYSTAL PROTEIN N-TERMINAL DOMAIN-CONTAINING PROTEIN"/>
    <property type="match status" value="1"/>
</dbReference>
<evidence type="ECO:0000259" key="7">
    <source>
        <dbReference type="Pfam" id="PF00555"/>
    </source>
</evidence>
<comment type="similarity">
    <text evidence="1">Belongs to the delta endotoxin family.</text>
</comment>
<feature type="domain" description="Pesticidal crystal protein" evidence="7">
    <location>
        <begin position="306"/>
        <end position="513"/>
    </location>
</feature>